<dbReference type="AlphaFoldDB" id="M9U6Z3"/>
<evidence type="ECO:0000313" key="1">
    <source>
        <dbReference type="EMBL" id="AGJ61853.1"/>
    </source>
</evidence>
<name>M9U6Z3_SACIS</name>
<dbReference type="HOGENOM" id="CLU_3039236_0_0_2"/>
<evidence type="ECO:0000313" key="2">
    <source>
        <dbReference type="Proteomes" id="UP000013006"/>
    </source>
</evidence>
<accession>M9U6Z3</accession>
<dbReference type="EMBL" id="CP003928">
    <property type="protein sequence ID" value="AGJ61853.1"/>
    <property type="molecule type" value="Genomic_DNA"/>
</dbReference>
<proteinExistence type="predicted"/>
<dbReference type="KEGG" id="sic:SiL_0378"/>
<sequence>MKIDDKVISEAKPDSYWQLLIMLGILESSYNKYGVKLMEYQVPSYFGMMVALLS</sequence>
<dbReference type="Gene3D" id="3.40.830.10">
    <property type="entry name" value="LigB-like"/>
    <property type="match status" value="1"/>
</dbReference>
<reference evidence="1 2" key="1">
    <citation type="journal article" date="2013" name="Open Biol.">
        <title>Genomics and genetics of Sulfolobus islandicus LAL14/1, a model hyperthermophilic archaeon.</title>
        <authorList>
            <person name="Jaubert C."/>
            <person name="Danioux C."/>
            <person name="Oberto J."/>
            <person name="Cortez D."/>
            <person name="Bize A."/>
            <person name="Krupovic M."/>
            <person name="She Q."/>
            <person name="Forterre P."/>
            <person name="Prangishvili D."/>
            <person name="Sezonov G."/>
        </authorList>
    </citation>
    <scope>NUCLEOTIDE SEQUENCE [LARGE SCALE GENOMIC DNA]</scope>
    <source>
        <strain evidence="1">LAL14/1</strain>
    </source>
</reference>
<organism>
    <name type="scientific">Saccharolobus islandicus LAL14/1</name>
    <dbReference type="NCBI Taxonomy" id="1241935"/>
    <lineage>
        <taxon>Archaea</taxon>
        <taxon>Thermoproteota</taxon>
        <taxon>Thermoprotei</taxon>
        <taxon>Sulfolobales</taxon>
        <taxon>Sulfolobaceae</taxon>
        <taxon>Saccharolobus</taxon>
    </lineage>
</organism>
<protein>
    <submittedName>
        <fullName evidence="1">Uncharacterized protein</fullName>
    </submittedName>
</protein>
<gene>
    <name evidence="1" type="ORF">SiL_0378</name>
</gene>
<dbReference type="Proteomes" id="UP000013006">
    <property type="component" value="Chromosome"/>
</dbReference>